<name>A0A540NT79_MALBA</name>
<dbReference type="Proteomes" id="UP000315295">
    <property type="component" value="Unassembled WGS sequence"/>
</dbReference>
<sequence length="59" mass="6485">MDVVKLCAVLLLGLLGSVFDDMQMIESLKAMVFGVRYTAIMLLGEKLAALVCRLQLKLV</sequence>
<proteinExistence type="predicted"/>
<reference evidence="1 2" key="1">
    <citation type="journal article" date="2019" name="G3 (Bethesda)">
        <title>Sequencing of a Wild Apple (Malus baccata) Genome Unravels the Differences Between Cultivated and Wild Apple Species Regarding Disease Resistance and Cold Tolerance.</title>
        <authorList>
            <person name="Chen X."/>
        </authorList>
    </citation>
    <scope>NUCLEOTIDE SEQUENCE [LARGE SCALE GENOMIC DNA]</scope>
    <source>
        <strain evidence="2">cv. Shandingzi</strain>
        <tissue evidence="1">Leaves</tissue>
    </source>
</reference>
<organism evidence="1 2">
    <name type="scientific">Malus baccata</name>
    <name type="common">Siberian crab apple</name>
    <name type="synonym">Pyrus baccata</name>
    <dbReference type="NCBI Taxonomy" id="106549"/>
    <lineage>
        <taxon>Eukaryota</taxon>
        <taxon>Viridiplantae</taxon>
        <taxon>Streptophyta</taxon>
        <taxon>Embryophyta</taxon>
        <taxon>Tracheophyta</taxon>
        <taxon>Spermatophyta</taxon>
        <taxon>Magnoliopsida</taxon>
        <taxon>eudicotyledons</taxon>
        <taxon>Gunneridae</taxon>
        <taxon>Pentapetalae</taxon>
        <taxon>rosids</taxon>
        <taxon>fabids</taxon>
        <taxon>Rosales</taxon>
        <taxon>Rosaceae</taxon>
        <taxon>Amygdaloideae</taxon>
        <taxon>Maleae</taxon>
        <taxon>Malus</taxon>
    </lineage>
</organism>
<gene>
    <name evidence="1" type="ORF">C1H46_000138</name>
</gene>
<accession>A0A540NT79</accession>
<evidence type="ECO:0000313" key="2">
    <source>
        <dbReference type="Proteomes" id="UP000315295"/>
    </source>
</evidence>
<protein>
    <submittedName>
        <fullName evidence="1">Uncharacterized protein</fullName>
    </submittedName>
</protein>
<dbReference type="AlphaFoldDB" id="A0A540NT79"/>
<evidence type="ECO:0000313" key="1">
    <source>
        <dbReference type="EMBL" id="TQE14219.1"/>
    </source>
</evidence>
<dbReference type="EMBL" id="VIEB01000005">
    <property type="protein sequence ID" value="TQE14219.1"/>
    <property type="molecule type" value="Genomic_DNA"/>
</dbReference>
<keyword evidence="2" id="KW-1185">Reference proteome</keyword>
<comment type="caution">
    <text evidence="1">The sequence shown here is derived from an EMBL/GenBank/DDBJ whole genome shotgun (WGS) entry which is preliminary data.</text>
</comment>